<organism evidence="8 9">
    <name type="scientific">Candidatus Phosphoribacter hodrii</name>
    <dbReference type="NCBI Taxonomy" id="2953743"/>
    <lineage>
        <taxon>Bacteria</taxon>
        <taxon>Bacillati</taxon>
        <taxon>Actinomycetota</taxon>
        <taxon>Actinomycetes</taxon>
        <taxon>Micrococcales</taxon>
        <taxon>Dermatophilaceae</taxon>
        <taxon>Candidatus Phosphoribacter</taxon>
    </lineage>
</organism>
<dbReference type="Proteomes" id="UP000718281">
    <property type="component" value="Unassembled WGS sequence"/>
</dbReference>
<comment type="catalytic activity">
    <reaction evidence="4">
        <text>L-alanine = D-alanine</text>
        <dbReference type="Rhea" id="RHEA:20249"/>
        <dbReference type="ChEBI" id="CHEBI:57416"/>
        <dbReference type="ChEBI" id="CHEBI:57972"/>
        <dbReference type="EC" id="5.1.1.1"/>
    </reaction>
</comment>
<dbReference type="PRINTS" id="PR00992">
    <property type="entry name" value="ALARACEMASE"/>
</dbReference>
<dbReference type="AlphaFoldDB" id="A0A934X234"/>
<dbReference type="Pfam" id="PF00842">
    <property type="entry name" value="Ala_racemase_C"/>
    <property type="match status" value="1"/>
</dbReference>
<comment type="function">
    <text evidence="4">Catalyzes the interconversion of L-alanine and D-alanine. May also act on other amino acids.</text>
</comment>
<dbReference type="NCBIfam" id="TIGR00492">
    <property type="entry name" value="alr"/>
    <property type="match status" value="1"/>
</dbReference>
<dbReference type="SUPFAM" id="SSF50621">
    <property type="entry name" value="Alanine racemase C-terminal domain-like"/>
    <property type="match status" value="1"/>
</dbReference>
<dbReference type="SUPFAM" id="SSF51419">
    <property type="entry name" value="PLP-binding barrel"/>
    <property type="match status" value="1"/>
</dbReference>
<evidence type="ECO:0000313" key="9">
    <source>
        <dbReference type="Proteomes" id="UP000718281"/>
    </source>
</evidence>
<evidence type="ECO:0000259" key="7">
    <source>
        <dbReference type="SMART" id="SM01005"/>
    </source>
</evidence>
<evidence type="ECO:0000256" key="2">
    <source>
        <dbReference type="ARBA" id="ARBA00022898"/>
    </source>
</evidence>
<comment type="cofactor">
    <cofactor evidence="1 4 5">
        <name>pyridoxal 5'-phosphate</name>
        <dbReference type="ChEBI" id="CHEBI:597326"/>
    </cofactor>
</comment>
<evidence type="ECO:0000256" key="5">
    <source>
        <dbReference type="PIRSR" id="PIRSR600821-50"/>
    </source>
</evidence>
<dbReference type="SMART" id="SM01005">
    <property type="entry name" value="Ala_racemase_C"/>
    <property type="match status" value="1"/>
</dbReference>
<dbReference type="PANTHER" id="PTHR30511">
    <property type="entry name" value="ALANINE RACEMASE"/>
    <property type="match status" value="1"/>
</dbReference>
<feature type="active site" description="Proton acceptor; specific for L-alanine" evidence="4">
    <location>
        <position position="272"/>
    </location>
</feature>
<dbReference type="CDD" id="cd00430">
    <property type="entry name" value="PLPDE_III_AR"/>
    <property type="match status" value="1"/>
</dbReference>
<dbReference type="EMBL" id="JADIXZ010000001">
    <property type="protein sequence ID" value="MBK6299591.1"/>
    <property type="molecule type" value="Genomic_DNA"/>
</dbReference>
<dbReference type="GO" id="GO:0030170">
    <property type="term" value="F:pyridoxal phosphate binding"/>
    <property type="evidence" value="ECO:0007669"/>
    <property type="project" value="UniProtKB-UniRule"/>
</dbReference>
<dbReference type="GO" id="GO:0009252">
    <property type="term" value="P:peptidoglycan biosynthetic process"/>
    <property type="evidence" value="ECO:0007669"/>
    <property type="project" value="TreeGrafter"/>
</dbReference>
<name>A0A934X234_9MICO</name>
<dbReference type="InterPro" id="IPR001608">
    <property type="entry name" value="Ala_racemase_N"/>
</dbReference>
<evidence type="ECO:0000256" key="3">
    <source>
        <dbReference type="ARBA" id="ARBA00023235"/>
    </source>
</evidence>
<proteinExistence type="inferred from homology"/>
<evidence type="ECO:0000313" key="8">
    <source>
        <dbReference type="EMBL" id="MBK6299591.1"/>
    </source>
</evidence>
<keyword evidence="3 4" id="KW-0413">Isomerase</keyword>
<feature type="active site" description="Proton acceptor; specific for D-alanine" evidence="4">
    <location>
        <position position="46"/>
    </location>
</feature>
<dbReference type="GO" id="GO:0008784">
    <property type="term" value="F:alanine racemase activity"/>
    <property type="evidence" value="ECO:0007669"/>
    <property type="project" value="UniProtKB-UniRule"/>
</dbReference>
<keyword evidence="2 4" id="KW-0663">Pyridoxal phosphate</keyword>
<dbReference type="HAMAP" id="MF_01201">
    <property type="entry name" value="Ala_racemase"/>
    <property type="match status" value="1"/>
</dbReference>
<comment type="pathway">
    <text evidence="4">Amino-acid biosynthesis; D-alanine biosynthesis; D-alanine from L-alanine: step 1/1.</text>
</comment>
<feature type="domain" description="Alanine racemase C-terminal" evidence="7">
    <location>
        <begin position="251"/>
        <end position="375"/>
    </location>
</feature>
<gene>
    <name evidence="8" type="primary">alr</name>
    <name evidence="8" type="ORF">IPF40_00580</name>
</gene>
<dbReference type="InterPro" id="IPR000821">
    <property type="entry name" value="Ala_racemase"/>
</dbReference>
<evidence type="ECO:0000256" key="4">
    <source>
        <dbReference type="HAMAP-Rule" id="MF_01201"/>
    </source>
</evidence>
<dbReference type="InterPro" id="IPR020622">
    <property type="entry name" value="Ala_racemase_pyridoxalP-BS"/>
</dbReference>
<dbReference type="Gene3D" id="2.40.37.10">
    <property type="entry name" value="Lyase, Ornithine Decarboxylase, Chain A, domain 1"/>
    <property type="match status" value="1"/>
</dbReference>
<dbReference type="PANTHER" id="PTHR30511:SF0">
    <property type="entry name" value="ALANINE RACEMASE, CATABOLIC-RELATED"/>
    <property type="match status" value="1"/>
</dbReference>
<feature type="binding site" evidence="4 6">
    <location>
        <position position="144"/>
    </location>
    <ligand>
        <name>substrate</name>
    </ligand>
</feature>
<dbReference type="Pfam" id="PF01168">
    <property type="entry name" value="Ala_racemase_N"/>
    <property type="match status" value="1"/>
</dbReference>
<accession>A0A934X234</accession>
<dbReference type="InterPro" id="IPR029066">
    <property type="entry name" value="PLP-binding_barrel"/>
</dbReference>
<dbReference type="EC" id="5.1.1.1" evidence="4"/>
<dbReference type="InterPro" id="IPR011079">
    <property type="entry name" value="Ala_racemase_C"/>
</dbReference>
<protein>
    <recommendedName>
        <fullName evidence="4">Alanine racemase</fullName>
        <ecNumber evidence="4">5.1.1.1</ecNumber>
    </recommendedName>
</protein>
<comment type="caution">
    <text evidence="8">The sequence shown here is derived from an EMBL/GenBank/DDBJ whole genome shotgun (WGS) entry which is preliminary data.</text>
</comment>
<feature type="modified residue" description="N6-(pyridoxal phosphate)lysine" evidence="4 5">
    <location>
        <position position="46"/>
    </location>
</feature>
<dbReference type="Gene3D" id="3.20.20.10">
    <property type="entry name" value="Alanine racemase"/>
    <property type="match status" value="1"/>
</dbReference>
<comment type="similarity">
    <text evidence="4">Belongs to the alanine racemase family.</text>
</comment>
<evidence type="ECO:0000256" key="6">
    <source>
        <dbReference type="PIRSR" id="PIRSR600821-52"/>
    </source>
</evidence>
<evidence type="ECO:0000256" key="1">
    <source>
        <dbReference type="ARBA" id="ARBA00001933"/>
    </source>
</evidence>
<sequence>MSAAVSVSLRPAAPTAGAVLDIDLSAVGANTRRFAALTPALLAVVKADGYGLGATQIARTALSHGAIGLGVTSLAEALALRADGLTAPILSWLNPVDGDFAAGLAAGVHLAVGSIEHLDAVCRAARRTGRAASVHLAVDCGMARDGSPPLAWPALCARAGQAQQSGLVDVVGVMGQLSHAGRPRHAASQRGRAVFDWAVTTAAGHGLAPEHRHLATTAACLTDPRSMHTMSRVGAGLVGVDPSSTTLLAQVVTLRAPVVAVRDVVAGTGVGYGHTWRAKRATRLVTVPVGYADGIPRGAAGRAEVSVGGHRCPVVGGVNMDQTVIDVGRLEIELGEPVVVLGGEGPTLVEWAEWAQTLPHEILTGLGGRVARRYSGVSRDQR</sequence>
<dbReference type="GO" id="GO:0005829">
    <property type="term" value="C:cytosol"/>
    <property type="evidence" value="ECO:0007669"/>
    <property type="project" value="TreeGrafter"/>
</dbReference>
<feature type="binding site" evidence="4 6">
    <location>
        <position position="320"/>
    </location>
    <ligand>
        <name>substrate</name>
    </ligand>
</feature>
<dbReference type="PROSITE" id="PS00395">
    <property type="entry name" value="ALANINE_RACEMASE"/>
    <property type="match status" value="1"/>
</dbReference>
<dbReference type="InterPro" id="IPR009006">
    <property type="entry name" value="Ala_racemase/Decarboxylase_C"/>
</dbReference>
<dbReference type="GO" id="GO:0030632">
    <property type="term" value="P:D-alanine biosynthetic process"/>
    <property type="evidence" value="ECO:0007669"/>
    <property type="project" value="UniProtKB-UniRule"/>
</dbReference>
<reference evidence="8 9" key="1">
    <citation type="submission" date="2020-10" db="EMBL/GenBank/DDBJ databases">
        <title>Connecting structure to function with the recovery of over 1000 high-quality activated sludge metagenome-assembled genomes encoding full-length rRNA genes using long-read sequencing.</title>
        <authorList>
            <person name="Singleton C.M."/>
            <person name="Petriglieri F."/>
            <person name="Kristensen J.M."/>
            <person name="Kirkegaard R.H."/>
            <person name="Michaelsen T.Y."/>
            <person name="Andersen M.H."/>
            <person name="Karst S.M."/>
            <person name="Dueholm M.S."/>
            <person name="Nielsen P.H."/>
            <person name="Albertsen M."/>
        </authorList>
    </citation>
    <scope>NUCLEOTIDE SEQUENCE [LARGE SCALE GENOMIC DNA]</scope>
    <source>
        <strain evidence="8">AalE_18-Q3-R2-46_BAT3C.188</strain>
    </source>
</reference>